<reference evidence="2" key="1">
    <citation type="journal article" date="2019" name="Int. J. Syst. Evol. Microbiol.">
        <title>The Global Catalogue of Microorganisms (GCM) 10K type strain sequencing project: providing services to taxonomists for standard genome sequencing and annotation.</title>
        <authorList>
            <consortium name="The Broad Institute Genomics Platform"/>
            <consortium name="The Broad Institute Genome Sequencing Center for Infectious Disease"/>
            <person name="Wu L."/>
            <person name="Ma J."/>
        </authorList>
    </citation>
    <scope>NUCLEOTIDE SEQUENCE [LARGE SCALE GENOMIC DNA]</scope>
    <source>
        <strain evidence="2">CECT 7131</strain>
    </source>
</reference>
<sequence>MPQAVKRSVALPPDQARYIDDLVASGAYESGNAVVLAALAAFQAREEALARWVKSQVVPVLGALQPNRGWEVPEDQLVSAVRRQQAVWVPETAKERSD</sequence>
<comment type="caution">
    <text evidence="1">The sequence shown here is derived from an EMBL/GenBank/DDBJ whole genome shotgun (WGS) entry which is preliminary data.</text>
</comment>
<gene>
    <name evidence="1" type="ORF">QWZ14_26270</name>
</gene>
<evidence type="ECO:0000313" key="2">
    <source>
        <dbReference type="Proteomes" id="UP001529369"/>
    </source>
</evidence>
<dbReference type="Gene3D" id="6.10.10.120">
    <property type="entry name" value="Antitoxin ParD1-like"/>
    <property type="match status" value="1"/>
</dbReference>
<proteinExistence type="predicted"/>
<dbReference type="RefSeq" id="WP_290319982.1">
    <property type="nucleotide sequence ID" value="NZ_JAUFPN010000198.1"/>
</dbReference>
<dbReference type="InterPro" id="IPR038296">
    <property type="entry name" value="ParD_sf"/>
</dbReference>
<protein>
    <recommendedName>
        <fullName evidence="3">Type II toxin-antitoxin system ParD family antitoxin</fullName>
    </recommendedName>
</protein>
<evidence type="ECO:0008006" key="3">
    <source>
        <dbReference type="Google" id="ProtNLM"/>
    </source>
</evidence>
<accession>A0ABT8AEK7</accession>
<dbReference type="EMBL" id="JAUFPN010000198">
    <property type="protein sequence ID" value="MDN3567901.1"/>
    <property type="molecule type" value="Genomic_DNA"/>
</dbReference>
<dbReference type="InterPro" id="IPR010985">
    <property type="entry name" value="Ribbon_hlx_hlx"/>
</dbReference>
<dbReference type="Proteomes" id="UP001529369">
    <property type="component" value="Unassembled WGS sequence"/>
</dbReference>
<evidence type="ECO:0000313" key="1">
    <source>
        <dbReference type="EMBL" id="MDN3567901.1"/>
    </source>
</evidence>
<name>A0ABT8AEK7_9PROT</name>
<keyword evidence="2" id="KW-1185">Reference proteome</keyword>
<dbReference type="SUPFAM" id="SSF47598">
    <property type="entry name" value="Ribbon-helix-helix"/>
    <property type="match status" value="1"/>
</dbReference>
<organism evidence="1 2">
    <name type="scientific">Paeniroseomonas aquatica</name>
    <dbReference type="NCBI Taxonomy" id="373043"/>
    <lineage>
        <taxon>Bacteria</taxon>
        <taxon>Pseudomonadati</taxon>
        <taxon>Pseudomonadota</taxon>
        <taxon>Alphaproteobacteria</taxon>
        <taxon>Acetobacterales</taxon>
        <taxon>Acetobacteraceae</taxon>
        <taxon>Paeniroseomonas</taxon>
    </lineage>
</organism>